<dbReference type="InterPro" id="IPR057684">
    <property type="entry name" value="DUF7924"/>
</dbReference>
<sequence>IRSPAYRFGVLEANNVYFEHPSNQLPDDVLFQTTRLFVPSSPPMPEVLANLINELDRLCTYGGNESEVIQCFSAGPLFHDMLPRELCLRIDRKMKRHLIPSNPTAPYAIPQPRPDLMYGYPLQAFTQKQQNILKNLHPEIPSYSEACPNLFFPFFIVEFKVTAGTRGDLWVAGNQCAGGSAACLQAVDQLNAVIREKRCFGEMPSFCYSLVLDNNLGQVYVSWKDEDYHIQKVASFLLSDPEALTRLFHCVENILEWGK</sequence>
<gene>
    <name evidence="2" type="ORF">B0H67DRAFT_442980</name>
</gene>
<proteinExistence type="predicted"/>
<dbReference type="PANTHER" id="PTHR42470:SF1">
    <property type="entry name" value="VAST DOMAIN-CONTAINING PROTEIN"/>
    <property type="match status" value="1"/>
</dbReference>
<dbReference type="EMBL" id="JAUKUA010000002">
    <property type="protein sequence ID" value="KAK0725647.1"/>
    <property type="molecule type" value="Genomic_DNA"/>
</dbReference>
<feature type="domain" description="DUF7924" evidence="1">
    <location>
        <begin position="97"/>
        <end position="258"/>
    </location>
</feature>
<feature type="non-terminal residue" evidence="2">
    <location>
        <position position="259"/>
    </location>
</feature>
<evidence type="ECO:0000259" key="1">
    <source>
        <dbReference type="Pfam" id="PF25545"/>
    </source>
</evidence>
<keyword evidence="3" id="KW-1185">Reference proteome</keyword>
<dbReference type="Proteomes" id="UP001172102">
    <property type="component" value="Unassembled WGS sequence"/>
</dbReference>
<dbReference type="Pfam" id="PF25545">
    <property type="entry name" value="DUF7924"/>
    <property type="match status" value="1"/>
</dbReference>
<dbReference type="PANTHER" id="PTHR42470">
    <property type="entry name" value="VAST DOMAIN-CONTAINING PROTEIN"/>
    <property type="match status" value="1"/>
</dbReference>
<name>A0AA40E5D0_9PEZI</name>
<evidence type="ECO:0000313" key="3">
    <source>
        <dbReference type="Proteomes" id="UP001172102"/>
    </source>
</evidence>
<dbReference type="AlphaFoldDB" id="A0AA40E5D0"/>
<evidence type="ECO:0000313" key="2">
    <source>
        <dbReference type="EMBL" id="KAK0725647.1"/>
    </source>
</evidence>
<feature type="non-terminal residue" evidence="2">
    <location>
        <position position="1"/>
    </location>
</feature>
<comment type="caution">
    <text evidence="2">The sequence shown here is derived from an EMBL/GenBank/DDBJ whole genome shotgun (WGS) entry which is preliminary data.</text>
</comment>
<organism evidence="2 3">
    <name type="scientific">Lasiosphaeris hirsuta</name>
    <dbReference type="NCBI Taxonomy" id="260670"/>
    <lineage>
        <taxon>Eukaryota</taxon>
        <taxon>Fungi</taxon>
        <taxon>Dikarya</taxon>
        <taxon>Ascomycota</taxon>
        <taxon>Pezizomycotina</taxon>
        <taxon>Sordariomycetes</taxon>
        <taxon>Sordariomycetidae</taxon>
        <taxon>Sordariales</taxon>
        <taxon>Lasiosphaeriaceae</taxon>
        <taxon>Lasiosphaeris</taxon>
    </lineage>
</organism>
<reference evidence="2" key="1">
    <citation type="submission" date="2023-06" db="EMBL/GenBank/DDBJ databases">
        <title>Genome-scale phylogeny and comparative genomics of the fungal order Sordariales.</title>
        <authorList>
            <consortium name="Lawrence Berkeley National Laboratory"/>
            <person name="Hensen N."/>
            <person name="Bonometti L."/>
            <person name="Westerberg I."/>
            <person name="Brannstrom I.O."/>
            <person name="Guillou S."/>
            <person name="Cros-Aarteil S."/>
            <person name="Calhoun S."/>
            <person name="Haridas S."/>
            <person name="Kuo A."/>
            <person name="Mondo S."/>
            <person name="Pangilinan J."/>
            <person name="Riley R."/>
            <person name="Labutti K."/>
            <person name="Andreopoulos B."/>
            <person name="Lipzen A."/>
            <person name="Chen C."/>
            <person name="Yanf M."/>
            <person name="Daum C."/>
            <person name="Ng V."/>
            <person name="Clum A."/>
            <person name="Steindorff A."/>
            <person name="Ohm R."/>
            <person name="Martin F."/>
            <person name="Silar P."/>
            <person name="Natvig D."/>
            <person name="Lalanne C."/>
            <person name="Gautier V."/>
            <person name="Ament-Velasquez S.L."/>
            <person name="Kruys A."/>
            <person name="Hutchinson M.I."/>
            <person name="Powell A.J."/>
            <person name="Barry K."/>
            <person name="Miller A.N."/>
            <person name="Grigoriev I.V."/>
            <person name="Debuchy R."/>
            <person name="Gladieux P."/>
            <person name="Thoren M.H."/>
            <person name="Johannesson H."/>
        </authorList>
    </citation>
    <scope>NUCLEOTIDE SEQUENCE</scope>
    <source>
        <strain evidence="2">SMH4607-1</strain>
    </source>
</reference>
<accession>A0AA40E5D0</accession>
<protein>
    <recommendedName>
        <fullName evidence="1">DUF7924 domain-containing protein</fullName>
    </recommendedName>
</protein>